<evidence type="ECO:0000259" key="3">
    <source>
        <dbReference type="PROSITE" id="PS50836"/>
    </source>
</evidence>
<dbReference type="GO" id="GO:0042420">
    <property type="term" value="P:dopamine catabolic process"/>
    <property type="evidence" value="ECO:0007669"/>
    <property type="project" value="TreeGrafter"/>
</dbReference>
<feature type="domain" description="DOMON" evidence="3">
    <location>
        <begin position="39"/>
        <end position="156"/>
    </location>
</feature>
<evidence type="ECO:0000256" key="2">
    <source>
        <dbReference type="SAM" id="SignalP"/>
    </source>
</evidence>
<name>A0A1X7ULB4_AMPQE</name>
<dbReference type="InterPro" id="IPR024548">
    <property type="entry name" value="Cu2_monoox_C"/>
</dbReference>
<dbReference type="GO" id="GO:0004500">
    <property type="term" value="F:dopamine beta-monooxygenase activity"/>
    <property type="evidence" value="ECO:0007669"/>
    <property type="project" value="InterPro"/>
</dbReference>
<dbReference type="GO" id="GO:0042421">
    <property type="term" value="P:norepinephrine biosynthetic process"/>
    <property type="evidence" value="ECO:0007669"/>
    <property type="project" value="TreeGrafter"/>
</dbReference>
<dbReference type="OrthoDB" id="10003276at2759"/>
<dbReference type="InterPro" id="IPR008977">
    <property type="entry name" value="PHM/PNGase_F_dom_sf"/>
</dbReference>
<evidence type="ECO:0000313" key="4">
    <source>
        <dbReference type="EnsemblMetazoa" id="Aqu2.1.28294_001"/>
    </source>
</evidence>
<dbReference type="GO" id="GO:0030667">
    <property type="term" value="C:secretory granule membrane"/>
    <property type="evidence" value="ECO:0007669"/>
    <property type="project" value="TreeGrafter"/>
</dbReference>
<dbReference type="CDD" id="cd09631">
    <property type="entry name" value="DOMON_DOH"/>
    <property type="match status" value="1"/>
</dbReference>
<dbReference type="eggNOG" id="KOG3568">
    <property type="taxonomic scope" value="Eukaryota"/>
</dbReference>
<evidence type="ECO:0000256" key="1">
    <source>
        <dbReference type="ARBA" id="ARBA00023157"/>
    </source>
</evidence>
<keyword evidence="1" id="KW-1015">Disulfide bond</keyword>
<sequence length="271" mass="30524">MSAPLSSILIALLLVLPCCFCDNHHNLESKYNFRKVLHPHYTLYWNYNPTDSNLTFAVRVETTGWVGFGISPNGGMVGSDMVIGWVQDGRSYFNDFVYPSNVAYPIGGDQYQYAYIEMHYDNPNRLSGVIDSSGVTFYYIDTPREHDSGILIVGQAVHHTMIIPPKARDYTIYSFCPTDCTALFPQDGIRVFANLLHTHLLGVSLTVHHLRATDQCRSGSGIEELKPIDSNPLYDFNFQEGVHINEVVIRPGDTIMLTCTYNSENRNTVTL</sequence>
<proteinExistence type="predicted"/>
<dbReference type="AlphaFoldDB" id="A0A1X7ULB4"/>
<dbReference type="InParanoid" id="A0A1X7ULB4"/>
<organism evidence="4">
    <name type="scientific">Amphimedon queenslandica</name>
    <name type="common">Sponge</name>
    <dbReference type="NCBI Taxonomy" id="400682"/>
    <lineage>
        <taxon>Eukaryota</taxon>
        <taxon>Metazoa</taxon>
        <taxon>Porifera</taxon>
        <taxon>Demospongiae</taxon>
        <taxon>Heteroscleromorpha</taxon>
        <taxon>Haplosclerida</taxon>
        <taxon>Niphatidae</taxon>
        <taxon>Amphimedon</taxon>
    </lineage>
</organism>
<accession>A0A1X7ULB4</accession>
<reference evidence="4" key="1">
    <citation type="submission" date="2017-05" db="UniProtKB">
        <authorList>
            <consortium name="EnsemblMetazoa"/>
        </authorList>
    </citation>
    <scope>IDENTIFICATION</scope>
</reference>
<protein>
    <recommendedName>
        <fullName evidence="3">DOMON domain-containing protein</fullName>
    </recommendedName>
</protein>
<keyword evidence="2" id="KW-0732">Signal</keyword>
<dbReference type="InterPro" id="IPR000945">
    <property type="entry name" value="DBH-like"/>
</dbReference>
<dbReference type="SUPFAM" id="SSF49742">
    <property type="entry name" value="PHM/PNGase F"/>
    <property type="match status" value="2"/>
</dbReference>
<dbReference type="InterPro" id="IPR036939">
    <property type="entry name" value="Cu2_ascorb_mOase_N_sf"/>
</dbReference>
<dbReference type="PANTHER" id="PTHR10157:SF23">
    <property type="entry name" value="MOXD1 HOMOLOG 1"/>
    <property type="match status" value="1"/>
</dbReference>
<dbReference type="InterPro" id="IPR014784">
    <property type="entry name" value="Cu2_ascorb_mOase-like_C"/>
</dbReference>
<dbReference type="Gene3D" id="2.60.120.310">
    <property type="entry name" value="Copper type II, ascorbate-dependent monooxygenase, N-terminal domain"/>
    <property type="match status" value="1"/>
</dbReference>
<dbReference type="GO" id="GO:0005615">
    <property type="term" value="C:extracellular space"/>
    <property type="evidence" value="ECO:0007669"/>
    <property type="project" value="TreeGrafter"/>
</dbReference>
<dbReference type="Pfam" id="PF03712">
    <property type="entry name" value="Cu2_monoox_C"/>
    <property type="match status" value="1"/>
</dbReference>
<dbReference type="EnsemblMetazoa" id="Aqu2.1.28294_001">
    <property type="protein sequence ID" value="Aqu2.1.28294_001"/>
    <property type="gene ID" value="Aqu2.1.28294"/>
</dbReference>
<dbReference type="Gene3D" id="2.60.120.230">
    <property type="match status" value="1"/>
</dbReference>
<dbReference type="GO" id="GO:0006589">
    <property type="term" value="P:octopamine biosynthetic process"/>
    <property type="evidence" value="ECO:0007669"/>
    <property type="project" value="TreeGrafter"/>
</dbReference>
<dbReference type="Pfam" id="PF03351">
    <property type="entry name" value="DOMON"/>
    <property type="match status" value="1"/>
</dbReference>
<dbReference type="PROSITE" id="PS50836">
    <property type="entry name" value="DOMON"/>
    <property type="match status" value="1"/>
</dbReference>
<dbReference type="GO" id="GO:0005507">
    <property type="term" value="F:copper ion binding"/>
    <property type="evidence" value="ECO:0007669"/>
    <property type="project" value="InterPro"/>
</dbReference>
<dbReference type="PANTHER" id="PTHR10157">
    <property type="entry name" value="DOPAMINE BETA HYDROXYLASE RELATED"/>
    <property type="match status" value="1"/>
</dbReference>
<dbReference type="InterPro" id="IPR005018">
    <property type="entry name" value="DOMON_domain"/>
</dbReference>
<feature type="chain" id="PRO_5012372231" description="DOMON domain-containing protein" evidence="2">
    <location>
        <begin position="22"/>
        <end position="271"/>
    </location>
</feature>
<dbReference type="InterPro" id="IPR045266">
    <property type="entry name" value="DOH_DOMON"/>
</dbReference>
<feature type="signal peptide" evidence="2">
    <location>
        <begin position="1"/>
        <end position="21"/>
    </location>
</feature>